<evidence type="ECO:0000313" key="1">
    <source>
        <dbReference type="EMBL" id="EAY09357.1"/>
    </source>
</evidence>
<protein>
    <submittedName>
        <fullName evidence="1">Uncharacterized protein</fullName>
    </submittedName>
</protein>
<dbReference type="KEGG" id="tva:4767304"/>
<dbReference type="VEuPathDB" id="TrichDB:TVAGG3_0876210"/>
<reference evidence="1" key="1">
    <citation type="submission" date="2006-10" db="EMBL/GenBank/DDBJ databases">
        <authorList>
            <person name="Amadeo P."/>
            <person name="Zhao Q."/>
            <person name="Wortman J."/>
            <person name="Fraser-Liggett C."/>
            <person name="Carlton J."/>
        </authorList>
    </citation>
    <scope>NUCLEOTIDE SEQUENCE</scope>
    <source>
        <strain evidence="1">G3</strain>
    </source>
</reference>
<accession>A2ED99</accession>
<dbReference type="InParanoid" id="A2ED99"/>
<dbReference type="Proteomes" id="UP000001542">
    <property type="component" value="Unassembled WGS sequence"/>
</dbReference>
<dbReference type="AlphaFoldDB" id="A2ED99"/>
<name>A2ED99_TRIV3</name>
<dbReference type="EMBL" id="DS113359">
    <property type="protein sequence ID" value="EAY09357.1"/>
    <property type="molecule type" value="Genomic_DNA"/>
</dbReference>
<dbReference type="RefSeq" id="XP_001321580.1">
    <property type="nucleotide sequence ID" value="XM_001321545.1"/>
</dbReference>
<reference evidence="1" key="2">
    <citation type="journal article" date="2007" name="Science">
        <title>Draft genome sequence of the sexually transmitted pathogen Trichomonas vaginalis.</title>
        <authorList>
            <person name="Carlton J.M."/>
            <person name="Hirt R.P."/>
            <person name="Silva J.C."/>
            <person name="Delcher A.L."/>
            <person name="Schatz M."/>
            <person name="Zhao Q."/>
            <person name="Wortman J.R."/>
            <person name="Bidwell S.L."/>
            <person name="Alsmark U.C.M."/>
            <person name="Besteiro S."/>
            <person name="Sicheritz-Ponten T."/>
            <person name="Noel C.J."/>
            <person name="Dacks J.B."/>
            <person name="Foster P.G."/>
            <person name="Simillion C."/>
            <person name="Van de Peer Y."/>
            <person name="Miranda-Saavedra D."/>
            <person name="Barton G.J."/>
            <person name="Westrop G.D."/>
            <person name="Mueller S."/>
            <person name="Dessi D."/>
            <person name="Fiori P.L."/>
            <person name="Ren Q."/>
            <person name="Paulsen I."/>
            <person name="Zhang H."/>
            <person name="Bastida-Corcuera F.D."/>
            <person name="Simoes-Barbosa A."/>
            <person name="Brown M.T."/>
            <person name="Hayes R.D."/>
            <person name="Mukherjee M."/>
            <person name="Okumura C.Y."/>
            <person name="Schneider R."/>
            <person name="Smith A.J."/>
            <person name="Vanacova S."/>
            <person name="Villalvazo M."/>
            <person name="Haas B.J."/>
            <person name="Pertea M."/>
            <person name="Feldblyum T.V."/>
            <person name="Utterback T.R."/>
            <person name="Shu C.L."/>
            <person name="Osoegawa K."/>
            <person name="de Jong P.J."/>
            <person name="Hrdy I."/>
            <person name="Horvathova L."/>
            <person name="Zubacova Z."/>
            <person name="Dolezal P."/>
            <person name="Malik S.B."/>
            <person name="Logsdon J.M. Jr."/>
            <person name="Henze K."/>
            <person name="Gupta A."/>
            <person name="Wang C.C."/>
            <person name="Dunne R.L."/>
            <person name="Upcroft J.A."/>
            <person name="Upcroft P."/>
            <person name="White O."/>
            <person name="Salzberg S.L."/>
            <person name="Tang P."/>
            <person name="Chiu C.-H."/>
            <person name="Lee Y.-S."/>
            <person name="Embley T.M."/>
            <person name="Coombs G.H."/>
            <person name="Mottram J.C."/>
            <person name="Tachezy J."/>
            <person name="Fraser-Liggett C.M."/>
            <person name="Johnson P.J."/>
        </authorList>
    </citation>
    <scope>NUCLEOTIDE SEQUENCE [LARGE SCALE GENOMIC DNA]</scope>
    <source>
        <strain evidence="1">G3</strain>
    </source>
</reference>
<gene>
    <name evidence="1" type="ORF">TVAG_417790</name>
</gene>
<evidence type="ECO:0000313" key="2">
    <source>
        <dbReference type="Proteomes" id="UP000001542"/>
    </source>
</evidence>
<proteinExistence type="predicted"/>
<organism evidence="1 2">
    <name type="scientific">Trichomonas vaginalis (strain ATCC PRA-98 / G3)</name>
    <dbReference type="NCBI Taxonomy" id="412133"/>
    <lineage>
        <taxon>Eukaryota</taxon>
        <taxon>Metamonada</taxon>
        <taxon>Parabasalia</taxon>
        <taxon>Trichomonadida</taxon>
        <taxon>Trichomonadidae</taxon>
        <taxon>Trichomonas</taxon>
    </lineage>
</organism>
<sequence>MKTDIKKVSRRTKKVEKDLDQIFDSKIDVPPPTIDPTDLSYLLNFHSD</sequence>
<dbReference type="SMR" id="A2ED99"/>
<keyword evidence="2" id="KW-1185">Reference proteome</keyword>